<evidence type="ECO:0000313" key="1">
    <source>
        <dbReference type="EMBL" id="KAH8001268.1"/>
    </source>
</evidence>
<gene>
    <name evidence="1" type="ORF">K3G42_003560</name>
</gene>
<protein>
    <submittedName>
        <fullName evidence="1">Uncharacterized protein</fullName>
    </submittedName>
</protein>
<dbReference type="Proteomes" id="UP000827872">
    <property type="component" value="Linkage Group LG08"/>
</dbReference>
<dbReference type="EMBL" id="CM037621">
    <property type="protein sequence ID" value="KAH8001268.1"/>
    <property type="molecule type" value="Genomic_DNA"/>
</dbReference>
<keyword evidence="2" id="KW-1185">Reference proteome</keyword>
<comment type="caution">
    <text evidence="1">The sequence shown here is derived from an EMBL/GenBank/DDBJ whole genome shotgun (WGS) entry which is preliminary data.</text>
</comment>
<accession>A0ACB8F8E9</accession>
<name>A0ACB8F8E9_9SAUR</name>
<evidence type="ECO:0000313" key="2">
    <source>
        <dbReference type="Proteomes" id="UP000827872"/>
    </source>
</evidence>
<organism evidence="1 2">
    <name type="scientific">Sphaerodactylus townsendi</name>
    <dbReference type="NCBI Taxonomy" id="933632"/>
    <lineage>
        <taxon>Eukaryota</taxon>
        <taxon>Metazoa</taxon>
        <taxon>Chordata</taxon>
        <taxon>Craniata</taxon>
        <taxon>Vertebrata</taxon>
        <taxon>Euteleostomi</taxon>
        <taxon>Lepidosauria</taxon>
        <taxon>Squamata</taxon>
        <taxon>Bifurcata</taxon>
        <taxon>Gekkota</taxon>
        <taxon>Sphaerodactylidae</taxon>
        <taxon>Sphaerodactylus</taxon>
    </lineage>
</organism>
<proteinExistence type="predicted"/>
<reference evidence="1" key="1">
    <citation type="submission" date="2021-08" db="EMBL/GenBank/DDBJ databases">
        <title>The first chromosome-level gecko genome reveals the dynamic sex chromosomes of Neotropical dwarf geckos (Sphaerodactylidae: Sphaerodactylus).</title>
        <authorList>
            <person name="Pinto B.J."/>
            <person name="Keating S.E."/>
            <person name="Gamble T."/>
        </authorList>
    </citation>
    <scope>NUCLEOTIDE SEQUENCE</scope>
    <source>
        <strain evidence="1">TG3544</strain>
    </source>
</reference>
<sequence length="133" mass="14605">MIMLSVCSEEPGIEQLLLTSDLQSLIAATASLWEQGSPSWKGPTSCVLRSISQVPTQNTISYLQATECVKMSIQNLSKVMDSLPPGDVCEALNILLWFVKNSCAISPALLSEFEYNGGYQLLLNVFLRQVYGQ</sequence>